<dbReference type="KEGG" id="snan:I6N98_10140"/>
<dbReference type="Proteomes" id="UP000596063">
    <property type="component" value="Chromosome"/>
</dbReference>
<dbReference type="InterPro" id="IPR046342">
    <property type="entry name" value="CBS_dom_sf"/>
</dbReference>
<evidence type="ECO:0000256" key="1">
    <source>
        <dbReference type="ARBA" id="ARBA00023122"/>
    </source>
</evidence>
<dbReference type="InterPro" id="IPR000644">
    <property type="entry name" value="CBS_dom"/>
</dbReference>
<accession>A0A7T4QXT8</accession>
<feature type="domain" description="CBS" evidence="3">
    <location>
        <begin position="42"/>
        <end position="99"/>
    </location>
</feature>
<evidence type="ECO:0000256" key="2">
    <source>
        <dbReference type="PROSITE-ProRule" id="PRU00703"/>
    </source>
</evidence>
<dbReference type="SUPFAM" id="SSF54631">
    <property type="entry name" value="CBS-domain pair"/>
    <property type="match status" value="1"/>
</dbReference>
<evidence type="ECO:0000313" key="5">
    <source>
        <dbReference type="Proteomes" id="UP000596063"/>
    </source>
</evidence>
<dbReference type="PROSITE" id="PS51371">
    <property type="entry name" value="CBS"/>
    <property type="match status" value="2"/>
</dbReference>
<dbReference type="Pfam" id="PF00571">
    <property type="entry name" value="CBS"/>
    <property type="match status" value="2"/>
</dbReference>
<dbReference type="EMBL" id="CP066167">
    <property type="protein sequence ID" value="QQD16755.1"/>
    <property type="molecule type" value="Genomic_DNA"/>
</dbReference>
<dbReference type="RefSeq" id="WP_198568256.1">
    <property type="nucleotide sequence ID" value="NZ_CP066167.1"/>
</dbReference>
<evidence type="ECO:0000259" key="3">
    <source>
        <dbReference type="PROSITE" id="PS51371"/>
    </source>
</evidence>
<gene>
    <name evidence="4" type="ORF">I6N98_10140</name>
</gene>
<feature type="domain" description="CBS" evidence="3">
    <location>
        <begin position="112"/>
        <end position="178"/>
    </location>
</feature>
<evidence type="ECO:0000313" key="4">
    <source>
        <dbReference type="EMBL" id="QQD16755.1"/>
    </source>
</evidence>
<keyword evidence="1 2" id="KW-0129">CBS domain</keyword>
<name>A0A7T4QXT8_9GAMM</name>
<dbReference type="PANTHER" id="PTHR43080:SF2">
    <property type="entry name" value="CBS DOMAIN-CONTAINING PROTEIN"/>
    <property type="match status" value="1"/>
</dbReference>
<dbReference type="Gene3D" id="3.10.580.10">
    <property type="entry name" value="CBS-domain"/>
    <property type="match status" value="1"/>
</dbReference>
<sequence length="194" mass="21784">MNTIALIDAARVDQIASPENDQADRGSLNLNSPALAVFTDFSVQEALVVESETPILEAEAMMKHSHVRLKLVINRDQTFLGVLALEDIQEAELIKKVAEGYSRQELKVADLMRKRSELDMLDYDDLRRMTIGDLLMSLQDYQRQHCLVVDRDKGQIRGLVSASDIVRKLRIPLCIQKSPKFADLHIKPAMAVGS</sequence>
<dbReference type="AlphaFoldDB" id="A0A7T4QXT8"/>
<proteinExistence type="predicted"/>
<reference evidence="4 5" key="1">
    <citation type="submission" date="2020-12" db="EMBL/GenBank/DDBJ databases">
        <authorList>
            <person name="Shan Y."/>
        </authorList>
    </citation>
    <scope>NUCLEOTIDE SEQUENCE [LARGE SCALE GENOMIC DNA]</scope>
    <source>
        <strain evidence="5">csc3.9</strain>
    </source>
</reference>
<dbReference type="InterPro" id="IPR051257">
    <property type="entry name" value="Diverse_CBS-Domain"/>
</dbReference>
<protein>
    <submittedName>
        <fullName evidence="4">CBS domain-containing protein</fullName>
    </submittedName>
</protein>
<organism evidence="4 5">
    <name type="scientific">Spongiibacter nanhainus</name>
    <dbReference type="NCBI Taxonomy" id="2794344"/>
    <lineage>
        <taxon>Bacteria</taxon>
        <taxon>Pseudomonadati</taxon>
        <taxon>Pseudomonadota</taxon>
        <taxon>Gammaproteobacteria</taxon>
        <taxon>Cellvibrionales</taxon>
        <taxon>Spongiibacteraceae</taxon>
        <taxon>Spongiibacter</taxon>
    </lineage>
</organism>
<dbReference type="PANTHER" id="PTHR43080">
    <property type="entry name" value="CBS DOMAIN-CONTAINING PROTEIN CBSX3, MITOCHONDRIAL"/>
    <property type="match status" value="1"/>
</dbReference>
<keyword evidence="5" id="KW-1185">Reference proteome</keyword>